<feature type="transmembrane region" description="Helical" evidence="6">
    <location>
        <begin position="476"/>
        <end position="499"/>
    </location>
</feature>
<keyword evidence="6" id="KW-1133">Transmembrane helix</keyword>
<feature type="transmembrane region" description="Helical" evidence="6">
    <location>
        <begin position="672"/>
        <end position="692"/>
    </location>
</feature>
<dbReference type="GO" id="GO:0006012">
    <property type="term" value="P:galactose metabolic process"/>
    <property type="evidence" value="ECO:0007669"/>
    <property type="project" value="InterPro"/>
</dbReference>
<dbReference type="Pfam" id="PF10509">
    <property type="entry name" value="GalKase_gal_bdg"/>
    <property type="match status" value="1"/>
</dbReference>
<evidence type="ECO:0000256" key="2">
    <source>
        <dbReference type="ARBA" id="ARBA00022679"/>
    </source>
</evidence>
<protein>
    <recommendedName>
        <fullName evidence="13">Galactokinase</fullName>
    </recommendedName>
</protein>
<reference evidence="11 12" key="1">
    <citation type="journal article" date="2022" name="Nat. Ecol. Evol.">
        <title>A masculinizing supergene underlies an exaggerated male reproductive morph in a spider.</title>
        <authorList>
            <person name="Hendrickx F."/>
            <person name="De Corte Z."/>
            <person name="Sonet G."/>
            <person name="Van Belleghem S.M."/>
            <person name="Kostlbacher S."/>
            <person name="Vangestel C."/>
        </authorList>
    </citation>
    <scope>NUCLEOTIDE SEQUENCE [LARGE SCALE GENOMIC DNA]</scope>
    <source>
        <strain evidence="11">W744_W776</strain>
    </source>
</reference>
<evidence type="ECO:0000259" key="8">
    <source>
        <dbReference type="Pfam" id="PF08544"/>
    </source>
</evidence>
<evidence type="ECO:0000256" key="4">
    <source>
        <dbReference type="ARBA" id="ARBA00022777"/>
    </source>
</evidence>
<dbReference type="AlphaFoldDB" id="A0AAV6VZ72"/>
<feature type="domain" description="Galactokinase N-terminal" evidence="10">
    <location>
        <begin position="38"/>
        <end position="85"/>
    </location>
</feature>
<keyword evidence="6" id="KW-0812">Transmembrane</keyword>
<feature type="transmembrane region" description="Helical" evidence="6">
    <location>
        <begin position="557"/>
        <end position="579"/>
    </location>
</feature>
<dbReference type="InterPro" id="IPR014721">
    <property type="entry name" value="Ribsml_uS5_D2-typ_fold_subgr"/>
</dbReference>
<dbReference type="Pfam" id="PF08544">
    <property type="entry name" value="GHMP_kinases_C"/>
    <property type="match status" value="1"/>
</dbReference>
<gene>
    <name evidence="11" type="ORF">JTE90_024306</name>
</gene>
<dbReference type="PANTHER" id="PTHR10457:SF7">
    <property type="entry name" value="GALACTOKINASE-RELATED"/>
    <property type="match status" value="1"/>
</dbReference>
<dbReference type="PROSITE" id="PS00627">
    <property type="entry name" value="GHMP_KINASES_ATP"/>
    <property type="match status" value="1"/>
</dbReference>
<dbReference type="InterPro" id="IPR013750">
    <property type="entry name" value="GHMP_kinase_C_dom"/>
</dbReference>
<organism evidence="11 12">
    <name type="scientific">Oedothorax gibbosus</name>
    <dbReference type="NCBI Taxonomy" id="931172"/>
    <lineage>
        <taxon>Eukaryota</taxon>
        <taxon>Metazoa</taxon>
        <taxon>Ecdysozoa</taxon>
        <taxon>Arthropoda</taxon>
        <taxon>Chelicerata</taxon>
        <taxon>Arachnida</taxon>
        <taxon>Araneae</taxon>
        <taxon>Araneomorphae</taxon>
        <taxon>Entelegynae</taxon>
        <taxon>Araneoidea</taxon>
        <taxon>Linyphiidae</taxon>
        <taxon>Erigoninae</taxon>
        <taxon>Oedothorax</taxon>
    </lineage>
</organism>
<sequence>MMLNIFNYRQTELTVKMEPPTMLISDENEAKFNEIGKFFESSFGTRPSFYARVPGRVNLIGEHIDYCGFFVLPMAIEQDIIMAVKTNNTNNINLVNFDFETYKSFSTTVDNLSIDTSAPQWHHYFLCGYRGIAENYELDHKGLDVVVKGTIPPSSGLSSSSAMVCASALATAYANRISMTKMEIAALCAVSERYIGTQGGGMDQAIGFLAESGAAKLIEFNPLKATNVPLPDSVVFIVSNSCVAMNKAATSQFNTRVIECKLAAKVLAKKFGFAWQDVEKLAEIPILLGKDVSDMKALVKKTLPQKTYSKSDLCSILNITAKEFPSILSKNTQHLEHFQLSDRATHVFDEAKRVRDFKLACEEQLIDVQKLGKLMNESHASCRDLYDCSHPVLNELVETAIGAGAVGSRLTGAGWGGCCVSMVLKSDVEKFMSLVKKEFYDGRVEDIDVNSAMFLSKPMVSAQKTMAPWAFMRVNYVPMTLGVVFSLGLATCFVVAVLRGDVSPYMPFISETGGKFPEAGIFSIFLYLSVTVGLSTMFVRYVIVAELNRGIDRAMDILNRISLVIGFIALMGMVVVAAYPMTSIPAAHNVGANVLFLGAVIYAILQTWLSFKMEPYYNGKAICYIRLVITILSAAAFITLLVIAPIAMRTWGSAKHDHWTGNKVPKDKGFDWMVASATAEWIMAILFLAYYFTFIREFGKVCIHLRVQLLVQHFDEEPIDPNLSIATERTPIVM</sequence>
<dbReference type="InterPro" id="IPR006204">
    <property type="entry name" value="GHMP_kinase_N_dom"/>
</dbReference>
<dbReference type="InterPro" id="IPR000705">
    <property type="entry name" value="Galactokinase"/>
</dbReference>
<dbReference type="GO" id="GO:0005829">
    <property type="term" value="C:cytosol"/>
    <property type="evidence" value="ECO:0007669"/>
    <property type="project" value="TreeGrafter"/>
</dbReference>
<comment type="similarity">
    <text evidence="1">Belongs to the GHMP kinase family. GalK subfamily.</text>
</comment>
<evidence type="ECO:0000256" key="5">
    <source>
        <dbReference type="ARBA" id="ARBA00022840"/>
    </source>
</evidence>
<dbReference type="InterPro" id="IPR020568">
    <property type="entry name" value="Ribosomal_Su5_D2-typ_SF"/>
</dbReference>
<feature type="transmembrane region" description="Helical" evidence="6">
    <location>
        <begin position="519"/>
        <end position="545"/>
    </location>
</feature>
<dbReference type="Gene3D" id="1.20.1440.340">
    <property type="match status" value="1"/>
</dbReference>
<name>A0AAV6VZ72_9ARAC</name>
<dbReference type="PRINTS" id="PR00473">
    <property type="entry name" value="GALCTOKINASE"/>
</dbReference>
<dbReference type="PANTHER" id="PTHR10457">
    <property type="entry name" value="MEVALONATE KINASE/GALACTOKINASE"/>
    <property type="match status" value="1"/>
</dbReference>
<evidence type="ECO:0000259" key="7">
    <source>
        <dbReference type="Pfam" id="PF00288"/>
    </source>
</evidence>
<dbReference type="Pfam" id="PF00288">
    <property type="entry name" value="GHMP_kinases_N"/>
    <property type="match status" value="1"/>
</dbReference>
<feature type="transmembrane region" description="Helical" evidence="6">
    <location>
        <begin position="623"/>
        <end position="652"/>
    </location>
</feature>
<keyword evidence="5" id="KW-0067">ATP-binding</keyword>
<keyword evidence="6" id="KW-0472">Membrane</keyword>
<accession>A0AAV6VZ72</accession>
<feature type="transmembrane region" description="Helical" evidence="6">
    <location>
        <begin position="591"/>
        <end position="611"/>
    </location>
</feature>
<evidence type="ECO:0000256" key="1">
    <source>
        <dbReference type="ARBA" id="ARBA00006566"/>
    </source>
</evidence>
<proteinExistence type="inferred from homology"/>
<dbReference type="GO" id="GO:0005524">
    <property type="term" value="F:ATP binding"/>
    <property type="evidence" value="ECO:0007669"/>
    <property type="project" value="UniProtKB-KW"/>
</dbReference>
<keyword evidence="3" id="KW-0547">Nucleotide-binding</keyword>
<dbReference type="Gene3D" id="3.30.230.10">
    <property type="match status" value="1"/>
</dbReference>
<dbReference type="InterPro" id="IPR006203">
    <property type="entry name" value="GHMP_knse_ATP-bd_CS"/>
</dbReference>
<keyword evidence="2" id="KW-0808">Transferase</keyword>
<dbReference type="InterPro" id="IPR019402">
    <property type="entry name" value="CWH43_N"/>
</dbReference>
<dbReference type="Proteomes" id="UP000827092">
    <property type="component" value="Unassembled WGS sequence"/>
</dbReference>
<evidence type="ECO:0000313" key="11">
    <source>
        <dbReference type="EMBL" id="KAG8201433.1"/>
    </source>
</evidence>
<dbReference type="InterPro" id="IPR019741">
    <property type="entry name" value="Galactokinase_CS"/>
</dbReference>
<dbReference type="InterPro" id="IPR019539">
    <property type="entry name" value="GalKase_N"/>
</dbReference>
<feature type="domain" description="GHMP kinase C-terminal" evidence="8">
    <location>
        <begin position="366"/>
        <end position="438"/>
    </location>
</feature>
<comment type="caution">
    <text evidence="11">The sequence shown here is derived from an EMBL/GenBank/DDBJ whole genome shotgun (WGS) entry which is preliminary data.</text>
</comment>
<dbReference type="Gene3D" id="3.30.70.3170">
    <property type="match status" value="1"/>
</dbReference>
<keyword evidence="12" id="KW-1185">Reference proteome</keyword>
<dbReference type="Pfam" id="PF10277">
    <property type="entry name" value="Frag1"/>
    <property type="match status" value="1"/>
</dbReference>
<dbReference type="SUPFAM" id="SSF54211">
    <property type="entry name" value="Ribosomal protein S5 domain 2-like"/>
    <property type="match status" value="1"/>
</dbReference>
<dbReference type="GO" id="GO:0004335">
    <property type="term" value="F:galactokinase activity"/>
    <property type="evidence" value="ECO:0007669"/>
    <property type="project" value="InterPro"/>
</dbReference>
<dbReference type="PROSITE" id="PS00106">
    <property type="entry name" value="GALACTOKINASE"/>
    <property type="match status" value="1"/>
</dbReference>
<dbReference type="NCBIfam" id="TIGR00131">
    <property type="entry name" value="gal_kin"/>
    <property type="match status" value="1"/>
</dbReference>
<feature type="domain" description="GHMP kinase N-terminal" evidence="7">
    <location>
        <begin position="129"/>
        <end position="206"/>
    </location>
</feature>
<evidence type="ECO:0000256" key="3">
    <source>
        <dbReference type="ARBA" id="ARBA00022741"/>
    </source>
</evidence>
<evidence type="ECO:0000259" key="9">
    <source>
        <dbReference type="Pfam" id="PF10277"/>
    </source>
</evidence>
<keyword evidence="4" id="KW-0418">Kinase</keyword>
<evidence type="ECO:0000259" key="10">
    <source>
        <dbReference type="Pfam" id="PF10509"/>
    </source>
</evidence>
<feature type="domain" description="CWH43-like N-terminal" evidence="9">
    <location>
        <begin position="475"/>
        <end position="700"/>
    </location>
</feature>
<evidence type="ECO:0000256" key="6">
    <source>
        <dbReference type="SAM" id="Phobius"/>
    </source>
</evidence>
<evidence type="ECO:0000313" key="12">
    <source>
        <dbReference type="Proteomes" id="UP000827092"/>
    </source>
</evidence>
<dbReference type="EMBL" id="JAFNEN010000005">
    <property type="protein sequence ID" value="KAG8201433.1"/>
    <property type="molecule type" value="Genomic_DNA"/>
</dbReference>
<dbReference type="PRINTS" id="PR00959">
    <property type="entry name" value="MEVGALKINASE"/>
</dbReference>
<evidence type="ECO:0008006" key="13">
    <source>
        <dbReference type="Google" id="ProtNLM"/>
    </source>
</evidence>
<dbReference type="InterPro" id="IPR036554">
    <property type="entry name" value="GHMP_kinase_C_sf"/>
</dbReference>
<dbReference type="SUPFAM" id="SSF55060">
    <property type="entry name" value="GHMP Kinase, C-terminal domain"/>
    <property type="match status" value="1"/>
</dbReference>